<accession>A0A9P6KY61</accession>
<feature type="compositionally biased region" description="Basic and acidic residues" evidence="1">
    <location>
        <begin position="9"/>
        <end position="20"/>
    </location>
</feature>
<feature type="region of interest" description="Disordered" evidence="1">
    <location>
        <begin position="603"/>
        <end position="623"/>
    </location>
</feature>
<gene>
    <name evidence="2" type="ORF">NGRA_2726</name>
</gene>
<reference evidence="2 3" key="1">
    <citation type="journal article" date="2020" name="Genome Biol. Evol.">
        <title>Comparative genomics of strictly vertically transmitted, feminizing microsporidia endosymbionts of amphipod crustaceans.</title>
        <authorList>
            <person name="Cormier A."/>
            <person name="Chebbi M.A."/>
            <person name="Giraud I."/>
            <person name="Wattier R."/>
            <person name="Teixeira M."/>
            <person name="Gilbert C."/>
            <person name="Rigaud T."/>
            <person name="Cordaux R."/>
        </authorList>
    </citation>
    <scope>NUCLEOTIDE SEQUENCE [LARGE SCALE GENOMIC DNA]</scope>
    <source>
        <strain evidence="2 3">Ou3-Ou53</strain>
    </source>
</reference>
<feature type="region of interest" description="Disordered" evidence="1">
    <location>
        <begin position="67"/>
        <end position="86"/>
    </location>
</feature>
<sequence>MYQKKKLKKGLDLQKKSKKQESVLKINIEETNCQPSVNEKNFTDKKDGTTEKNGTESVLKINIEETNCQPSGNEKNFTDKKDGTTEKNGTEAISIVDNEIEKMIGTFKNTMETTQMDPIGPDVEFVAKNNKESSEDINECFNEKSNECFNEKSNECFNEKSNECFNEKSNECFNEKSNECFNEESNECFNEEVGRDDQPPRRIRKRYLIADGHYTTGTEIEEFIASHKNFNVTNLVDTFENVNLEEYGVNPPSFNIDYIFPKYPKIDTYLNLESIPKEECKLQATMSHRIMIPMDEETLFNTYNSEVCQVFGKNPVSFRLKDRFLRIKKVNKIVYMFYKDFYISYDMKKLQKWNICATDLTENNLGELIILEKGKTINVYKDYNLVQRVELNILADGIVSYKDRTVVLSTYNKILFLLNIDSLDIEIICGPPNEKLVSLEIVDDIIVHRTNLRLYFIDLGRRIRYLARFKTWKFPFALADVAISLEGTNTLRYFDIKNPRNNISIDYKVSIKGIAAYKDIIYLSIGDSIRIYRAGVMLEEIDVSQVKRDHDFTNVIFTENEFERWKAVYNKIEKEKAEFIPNELNEDLKKDVDKILGRGKLQKSTFTSQRSATSSQRKKKGGF</sequence>
<organism evidence="2 3">
    <name type="scientific">Nosema granulosis</name>
    <dbReference type="NCBI Taxonomy" id="83296"/>
    <lineage>
        <taxon>Eukaryota</taxon>
        <taxon>Fungi</taxon>
        <taxon>Fungi incertae sedis</taxon>
        <taxon>Microsporidia</taxon>
        <taxon>Nosematidae</taxon>
        <taxon>Nosema</taxon>
    </lineage>
</organism>
<comment type="caution">
    <text evidence="2">The sequence shown here is derived from an EMBL/GenBank/DDBJ whole genome shotgun (WGS) entry which is preliminary data.</text>
</comment>
<dbReference type="OrthoDB" id="10535460at2759"/>
<feature type="compositionally biased region" description="Basic and acidic residues" evidence="1">
    <location>
        <begin position="76"/>
        <end position="86"/>
    </location>
</feature>
<evidence type="ECO:0000313" key="2">
    <source>
        <dbReference type="EMBL" id="KAF9761324.1"/>
    </source>
</evidence>
<feature type="region of interest" description="Disordered" evidence="1">
    <location>
        <begin position="36"/>
        <end position="56"/>
    </location>
</feature>
<evidence type="ECO:0000256" key="1">
    <source>
        <dbReference type="SAM" id="MobiDB-lite"/>
    </source>
</evidence>
<feature type="compositionally biased region" description="Basic and acidic residues" evidence="1">
    <location>
        <begin position="41"/>
        <end position="54"/>
    </location>
</feature>
<evidence type="ECO:0000313" key="3">
    <source>
        <dbReference type="Proteomes" id="UP000740883"/>
    </source>
</evidence>
<keyword evidence="3" id="KW-1185">Reference proteome</keyword>
<feature type="compositionally biased region" description="Polar residues" evidence="1">
    <location>
        <begin position="603"/>
        <end position="615"/>
    </location>
</feature>
<feature type="region of interest" description="Disordered" evidence="1">
    <location>
        <begin position="1"/>
        <end position="20"/>
    </location>
</feature>
<dbReference type="Proteomes" id="UP000740883">
    <property type="component" value="Unassembled WGS sequence"/>
</dbReference>
<dbReference type="AlphaFoldDB" id="A0A9P6KY61"/>
<dbReference type="EMBL" id="SBJO01000362">
    <property type="protein sequence ID" value="KAF9761324.1"/>
    <property type="molecule type" value="Genomic_DNA"/>
</dbReference>
<proteinExistence type="predicted"/>
<protein>
    <submittedName>
        <fullName evidence="2">Uncharacterized protein</fullName>
    </submittedName>
</protein>
<name>A0A9P6KY61_9MICR</name>